<dbReference type="Pfam" id="PF02615">
    <property type="entry name" value="Ldh_2"/>
    <property type="match status" value="1"/>
</dbReference>
<comment type="similarity">
    <text evidence="1">Belongs to the LDH2/MDH2 oxidoreductase family.</text>
</comment>
<gene>
    <name evidence="3" type="ORF">V6575_18775</name>
</gene>
<evidence type="ECO:0000313" key="4">
    <source>
        <dbReference type="Proteomes" id="UP001385499"/>
    </source>
</evidence>
<dbReference type="Gene3D" id="3.30.1370.60">
    <property type="entry name" value="Hypothetical oxidoreductase yiak, domain 2"/>
    <property type="match status" value="1"/>
</dbReference>
<dbReference type="EMBL" id="JBAKIA010000015">
    <property type="protein sequence ID" value="MEJ8476141.1"/>
    <property type="molecule type" value="Genomic_DNA"/>
</dbReference>
<keyword evidence="2" id="KW-0560">Oxidoreductase</keyword>
<dbReference type="InterPro" id="IPR036111">
    <property type="entry name" value="Mal/L-sulfo/L-lacto_DH-like_sf"/>
</dbReference>
<proteinExistence type="inferred from homology"/>
<name>A0ABU8TPP4_9HYPH</name>
<reference evidence="3 4" key="1">
    <citation type="submission" date="2024-02" db="EMBL/GenBank/DDBJ databases">
        <title>Roseibium algae sp. nov., isolated from marine alga (Grateloupia sp.), showing potential in myo-inositol conversion.</title>
        <authorList>
            <person name="Wang Y."/>
        </authorList>
    </citation>
    <scope>NUCLEOTIDE SEQUENCE [LARGE SCALE GENOMIC DNA]</scope>
    <source>
        <strain evidence="3 4">H3510</strain>
    </source>
</reference>
<evidence type="ECO:0000313" key="3">
    <source>
        <dbReference type="EMBL" id="MEJ8476141.1"/>
    </source>
</evidence>
<dbReference type="Proteomes" id="UP001385499">
    <property type="component" value="Unassembled WGS sequence"/>
</dbReference>
<dbReference type="InterPro" id="IPR043143">
    <property type="entry name" value="Mal/L-sulf/L-lact_DH-like_NADP"/>
</dbReference>
<dbReference type="InterPro" id="IPR043144">
    <property type="entry name" value="Mal/L-sulf/L-lact_DH-like_ah"/>
</dbReference>
<dbReference type="RefSeq" id="WP_340276513.1">
    <property type="nucleotide sequence ID" value="NZ_JBAKIA010000015.1"/>
</dbReference>
<dbReference type="PANTHER" id="PTHR11091:SF0">
    <property type="entry name" value="MALATE DEHYDROGENASE"/>
    <property type="match status" value="1"/>
</dbReference>
<evidence type="ECO:0000256" key="2">
    <source>
        <dbReference type="ARBA" id="ARBA00023002"/>
    </source>
</evidence>
<dbReference type="PANTHER" id="PTHR11091">
    <property type="entry name" value="OXIDOREDUCTASE-RELATED"/>
    <property type="match status" value="1"/>
</dbReference>
<organism evidence="3 4">
    <name type="scientific">Roseibium algae</name>
    <dbReference type="NCBI Taxonomy" id="3123038"/>
    <lineage>
        <taxon>Bacteria</taxon>
        <taxon>Pseudomonadati</taxon>
        <taxon>Pseudomonadota</taxon>
        <taxon>Alphaproteobacteria</taxon>
        <taxon>Hyphomicrobiales</taxon>
        <taxon>Stappiaceae</taxon>
        <taxon>Roseibium</taxon>
    </lineage>
</organism>
<evidence type="ECO:0000256" key="1">
    <source>
        <dbReference type="ARBA" id="ARBA00006056"/>
    </source>
</evidence>
<dbReference type="InterPro" id="IPR003767">
    <property type="entry name" value="Malate/L-lactate_DH-like"/>
</dbReference>
<protein>
    <submittedName>
        <fullName evidence="3">Ldh family oxidoreductase</fullName>
    </submittedName>
</protein>
<accession>A0ABU8TPP4</accession>
<comment type="caution">
    <text evidence="3">The sequence shown here is derived from an EMBL/GenBank/DDBJ whole genome shotgun (WGS) entry which is preliminary data.</text>
</comment>
<sequence>MSSVTISLSQAYDLIFTALTVNGASAENAAFVAKALLQAESSGQPGHGLSRVPSYVAQVRSGKVDGLVTPTLEKVTSSLVRVDASFGFAYPAIDLALRTLPDMADKQGIAMAAIRRSHHFGQGGAHCEALAEKGYVSFVFGNAHKAIAPWGGSKPMFGTNPIAFAAPVPGKPPLVIDLAMSRVARGKVMAAEKAGTSIPEGWALDKDGKSTTNPTDAIAGTMLPIGEAKGAALAMMIEVMSAAIVGAAFGFESSSLFTGEGDAPNLGQVILVLNPNMTSAGAFGERMVTLVEAVEVEEGARLPGSRRLASREKAEREGVSIPTPILREVCQLAGKEMPI</sequence>
<dbReference type="SUPFAM" id="SSF89733">
    <property type="entry name" value="L-sulfolactate dehydrogenase-like"/>
    <property type="match status" value="1"/>
</dbReference>
<dbReference type="Gene3D" id="1.10.1530.10">
    <property type="match status" value="1"/>
</dbReference>
<keyword evidence="4" id="KW-1185">Reference proteome</keyword>